<organism evidence="2 3">
    <name type="scientific">Nonomuraea montanisoli</name>
    <dbReference type="NCBI Taxonomy" id="2741721"/>
    <lineage>
        <taxon>Bacteria</taxon>
        <taxon>Bacillati</taxon>
        <taxon>Actinomycetota</taxon>
        <taxon>Actinomycetes</taxon>
        <taxon>Streptosporangiales</taxon>
        <taxon>Streptosporangiaceae</taxon>
        <taxon>Nonomuraea</taxon>
    </lineage>
</organism>
<dbReference type="EMBL" id="JABWGN010000007">
    <property type="protein sequence ID" value="NUW33380.1"/>
    <property type="molecule type" value="Genomic_DNA"/>
</dbReference>
<evidence type="ECO:0000256" key="1">
    <source>
        <dbReference type="SAM" id="Coils"/>
    </source>
</evidence>
<dbReference type="RefSeq" id="WP_175590851.1">
    <property type="nucleotide sequence ID" value="NZ_JABWGN010000007.1"/>
</dbReference>
<sequence>MTASRYRSIFHTRLTAADAFSAAQGALRGWLRSKQLDVDAFDQGNARLGPGTFLLHNSRNTPDGTQTKRWQLRETGGPGAWVSALTVHAPGRAPEAARTWFWLDVEFMPAALDEAESGRGRKAAVPRLIGELLDQVPANDSLATLTRTPRLIRPDDVDELIDVLCDPDRRLPTIVATAHAKTPFEEWRRTVETVTKNTAGLAGLYLLDPYATEHFNKEIGSSHGVWGGSIRTFLPEVDPAGAEDAVRHRVLSAARIELDVRRAVGLLSGLPRTLSAESRLPAALAGITRTLLLEDTPKQAQARTSAPAEMKELRTENDQLRRNLHAAFELIAEAARNEDRIADLNEQLQALSAEFDTVNQKAVLLEDQVRGLQRRLVHIGHEKDAFEPQEQRTILPGSFAELLDRMEELSRIVFTGDIGLPLGLDEMPNASSWAQTTWQALLALNSYADARAADRFAGSFLQWCKEPPVGEYAIPAGKVAADESEAVKKDMRMRRQHTFPVPPKVDAKGRLFMGAHIRIGGGAGMRAPRMHYHDGVKAAGLICVGYIGPHLKVKSTN</sequence>
<feature type="coiled-coil region" evidence="1">
    <location>
        <begin position="310"/>
        <end position="368"/>
    </location>
</feature>
<accession>A0A7Y6M4D3</accession>
<comment type="caution">
    <text evidence="2">The sequence shown here is derived from an EMBL/GenBank/DDBJ whole genome shotgun (WGS) entry which is preliminary data.</text>
</comment>
<dbReference type="AlphaFoldDB" id="A0A7Y6M4D3"/>
<proteinExistence type="predicted"/>
<name>A0A7Y6M4D3_9ACTN</name>
<evidence type="ECO:0000313" key="2">
    <source>
        <dbReference type="EMBL" id="NUW33380.1"/>
    </source>
</evidence>
<evidence type="ECO:0000313" key="3">
    <source>
        <dbReference type="Proteomes" id="UP000586042"/>
    </source>
</evidence>
<protein>
    <submittedName>
        <fullName evidence="2">Uncharacterized protein</fullName>
    </submittedName>
</protein>
<gene>
    <name evidence="2" type="ORF">HTZ77_18375</name>
</gene>
<keyword evidence="3" id="KW-1185">Reference proteome</keyword>
<keyword evidence="1" id="KW-0175">Coiled coil</keyword>
<dbReference type="Proteomes" id="UP000586042">
    <property type="component" value="Unassembled WGS sequence"/>
</dbReference>
<reference evidence="2 3" key="1">
    <citation type="submission" date="2020-06" db="EMBL/GenBank/DDBJ databases">
        <title>Nonomuraea sp. SMC257, a novel actinomycete isolated from soil.</title>
        <authorList>
            <person name="Chanama M."/>
        </authorList>
    </citation>
    <scope>NUCLEOTIDE SEQUENCE [LARGE SCALE GENOMIC DNA]</scope>
    <source>
        <strain evidence="2 3">SMC257</strain>
    </source>
</reference>